<name>A0ACC0VE01_9HYPO</name>
<evidence type="ECO:0000313" key="2">
    <source>
        <dbReference type="Proteomes" id="UP001163324"/>
    </source>
</evidence>
<reference evidence="1" key="1">
    <citation type="submission" date="2022-10" db="EMBL/GenBank/DDBJ databases">
        <title>Complete Genome of Trichothecium roseum strain YXFP-22015, a Plant Pathogen Isolated from Citrus.</title>
        <authorList>
            <person name="Wang Y."/>
            <person name="Zhu L."/>
        </authorList>
    </citation>
    <scope>NUCLEOTIDE SEQUENCE</scope>
    <source>
        <strain evidence="1">YXFP-22015</strain>
    </source>
</reference>
<gene>
    <name evidence="1" type="ORF">N3K66_000646</name>
</gene>
<accession>A0ACC0VE01</accession>
<proteinExistence type="predicted"/>
<protein>
    <submittedName>
        <fullName evidence="1">Uncharacterized protein</fullName>
    </submittedName>
</protein>
<keyword evidence="2" id="KW-1185">Reference proteome</keyword>
<evidence type="ECO:0000313" key="1">
    <source>
        <dbReference type="EMBL" id="KAI9904117.1"/>
    </source>
</evidence>
<comment type="caution">
    <text evidence="1">The sequence shown here is derived from an EMBL/GenBank/DDBJ whole genome shotgun (WGS) entry which is preliminary data.</text>
</comment>
<sequence length="438" mass="48129">MAAPLNIAIVGCGLIGLQLALGLERRGIKVKVYEQARELKEIGAGVGFAAPIIEAMRALDPRIANVVEETGFRSGHAGFIDGFSSEDVRLRPKQHLYDFKLPKGNEQLFTYCQRSLVMGGLAKLVPEGCVEFGKRVDAIERQGDDEQLVIKFVDGTEVEVDAVIGCDGIKSRVRRAVLGPEDPAAVPHYARESAYRCLVDMDKAHSALGDIALEPVKWVGQNVSLVTYPIAQNKYLNVAAFIRDDGEWPREDSQVVESSKEDVIKAYASHGPAIRALCEVLPEKLSRWGLFDTCDHPLSTYAYGAVALAGDAAHGSTPHHGSGAGMGVEDALVLATLLEKASLDLSSHATTTTKTKMIKEVFQTFDAVRRERSQWLVQSSRYQGALDKGEIEGIERDFAKYIESSSKRIDRIFDHDWKQMVQQSEDMLRGRLEVSAQA</sequence>
<dbReference type="EMBL" id="CM047940">
    <property type="protein sequence ID" value="KAI9904117.1"/>
    <property type="molecule type" value="Genomic_DNA"/>
</dbReference>
<organism evidence="1 2">
    <name type="scientific">Trichothecium roseum</name>
    <dbReference type="NCBI Taxonomy" id="47278"/>
    <lineage>
        <taxon>Eukaryota</taxon>
        <taxon>Fungi</taxon>
        <taxon>Dikarya</taxon>
        <taxon>Ascomycota</taxon>
        <taxon>Pezizomycotina</taxon>
        <taxon>Sordariomycetes</taxon>
        <taxon>Hypocreomycetidae</taxon>
        <taxon>Hypocreales</taxon>
        <taxon>Hypocreales incertae sedis</taxon>
        <taxon>Trichothecium</taxon>
    </lineage>
</organism>
<dbReference type="Proteomes" id="UP001163324">
    <property type="component" value="Chromosome 1"/>
</dbReference>